<evidence type="ECO:0000259" key="8">
    <source>
        <dbReference type="Pfam" id="PF04893"/>
    </source>
</evidence>
<organism evidence="9 10">
    <name type="scientific">Ceratopteris richardii</name>
    <name type="common">Triangle waterfern</name>
    <dbReference type="NCBI Taxonomy" id="49495"/>
    <lineage>
        <taxon>Eukaryota</taxon>
        <taxon>Viridiplantae</taxon>
        <taxon>Streptophyta</taxon>
        <taxon>Embryophyta</taxon>
        <taxon>Tracheophyta</taxon>
        <taxon>Polypodiopsida</taxon>
        <taxon>Polypodiidae</taxon>
        <taxon>Polypodiales</taxon>
        <taxon>Pteridineae</taxon>
        <taxon>Pteridaceae</taxon>
        <taxon>Parkerioideae</taxon>
        <taxon>Ceratopteris</taxon>
    </lineage>
</organism>
<evidence type="ECO:0000256" key="7">
    <source>
        <dbReference type="SAM" id="MobiDB-lite"/>
    </source>
</evidence>
<evidence type="ECO:0000313" key="9">
    <source>
        <dbReference type="EMBL" id="KAH7281431.1"/>
    </source>
</evidence>
<proteinExistence type="inferred from homology"/>
<dbReference type="InterPro" id="IPR006977">
    <property type="entry name" value="Yip1_dom"/>
</dbReference>
<evidence type="ECO:0000256" key="2">
    <source>
        <dbReference type="ARBA" id="ARBA00010596"/>
    </source>
</evidence>
<comment type="similarity">
    <text evidence="2 6">Belongs to the YIP1 family.</text>
</comment>
<feature type="region of interest" description="Disordered" evidence="7">
    <location>
        <begin position="1"/>
        <end position="70"/>
    </location>
</feature>
<name>A0A8T2QE12_CERRI</name>
<dbReference type="AlphaFoldDB" id="A0A8T2QE12"/>
<dbReference type="GO" id="GO:0016192">
    <property type="term" value="P:vesicle-mediated transport"/>
    <property type="evidence" value="ECO:0007669"/>
    <property type="project" value="InterPro"/>
</dbReference>
<feature type="transmembrane region" description="Helical" evidence="6">
    <location>
        <begin position="127"/>
        <end position="149"/>
    </location>
</feature>
<keyword evidence="4 6" id="KW-1133">Transmembrane helix</keyword>
<protein>
    <recommendedName>
        <fullName evidence="6">Protein YIP</fullName>
    </recommendedName>
</protein>
<keyword evidence="3 6" id="KW-0812">Transmembrane</keyword>
<keyword evidence="5 6" id="KW-0472">Membrane</keyword>
<dbReference type="Pfam" id="PF04893">
    <property type="entry name" value="Yip1"/>
    <property type="match status" value="1"/>
</dbReference>
<gene>
    <name evidence="9" type="ORF">KP509_36G047200</name>
</gene>
<dbReference type="OrthoDB" id="10256463at2759"/>
<dbReference type="PANTHER" id="PTHR12822">
    <property type="entry name" value="PROTEIN YIPF"/>
    <property type="match status" value="1"/>
</dbReference>
<feature type="compositionally biased region" description="Basic and acidic residues" evidence="7">
    <location>
        <begin position="1"/>
        <end position="10"/>
    </location>
</feature>
<evidence type="ECO:0000313" key="10">
    <source>
        <dbReference type="Proteomes" id="UP000825935"/>
    </source>
</evidence>
<feature type="compositionally biased region" description="Polar residues" evidence="7">
    <location>
        <begin position="35"/>
        <end position="46"/>
    </location>
</feature>
<accession>A0A8T2QE12</accession>
<feature type="domain" description="Yip1" evidence="8">
    <location>
        <begin position="107"/>
        <end position="267"/>
    </location>
</feature>
<dbReference type="GO" id="GO:0031267">
    <property type="term" value="F:small GTPase binding"/>
    <property type="evidence" value="ECO:0007669"/>
    <property type="project" value="InterPro"/>
</dbReference>
<feature type="compositionally biased region" description="Low complexity" evidence="7">
    <location>
        <begin position="14"/>
        <end position="28"/>
    </location>
</feature>
<feature type="transmembrane region" description="Helical" evidence="6">
    <location>
        <begin position="188"/>
        <end position="207"/>
    </location>
</feature>
<evidence type="ECO:0000256" key="5">
    <source>
        <dbReference type="ARBA" id="ARBA00023136"/>
    </source>
</evidence>
<feature type="transmembrane region" description="Helical" evidence="6">
    <location>
        <begin position="219"/>
        <end position="237"/>
    </location>
</feature>
<comment type="caution">
    <text evidence="9">The sequence shown here is derived from an EMBL/GenBank/DDBJ whole genome shotgun (WGS) entry which is preliminary data.</text>
</comment>
<reference evidence="9" key="1">
    <citation type="submission" date="2021-08" db="EMBL/GenBank/DDBJ databases">
        <title>WGS assembly of Ceratopteris richardii.</title>
        <authorList>
            <person name="Marchant D.B."/>
            <person name="Chen G."/>
            <person name="Jenkins J."/>
            <person name="Shu S."/>
            <person name="Leebens-Mack J."/>
            <person name="Grimwood J."/>
            <person name="Schmutz J."/>
            <person name="Soltis P."/>
            <person name="Soltis D."/>
            <person name="Chen Z.-H."/>
        </authorList>
    </citation>
    <scope>NUCLEOTIDE SEQUENCE</scope>
    <source>
        <strain evidence="9">Whitten #5841</strain>
        <tissue evidence="9">Leaf</tissue>
    </source>
</reference>
<evidence type="ECO:0000256" key="3">
    <source>
        <dbReference type="ARBA" id="ARBA00022692"/>
    </source>
</evidence>
<evidence type="ECO:0000256" key="1">
    <source>
        <dbReference type="ARBA" id="ARBA00004141"/>
    </source>
</evidence>
<keyword evidence="10" id="KW-1185">Reference proteome</keyword>
<dbReference type="PANTHER" id="PTHR12822:SF2">
    <property type="entry name" value="PROTEIN YIPF"/>
    <property type="match status" value="1"/>
</dbReference>
<feature type="transmembrane region" description="Helical" evidence="6">
    <location>
        <begin position="161"/>
        <end position="182"/>
    </location>
</feature>
<dbReference type="EMBL" id="CM035441">
    <property type="protein sequence ID" value="KAH7281431.1"/>
    <property type="molecule type" value="Genomic_DNA"/>
</dbReference>
<dbReference type="Proteomes" id="UP000825935">
    <property type="component" value="Chromosome 36"/>
</dbReference>
<evidence type="ECO:0000256" key="6">
    <source>
        <dbReference type="RuleBase" id="RU361264"/>
    </source>
</evidence>
<evidence type="ECO:0000256" key="4">
    <source>
        <dbReference type="ARBA" id="ARBA00022989"/>
    </source>
</evidence>
<dbReference type="InterPro" id="IPR039765">
    <property type="entry name" value="Yip5/YIPF1/YIPF2"/>
</dbReference>
<comment type="subcellular location">
    <subcellularLocation>
        <location evidence="6">Golgi apparatus membrane</location>
        <topology evidence="6">Multi-pass membrane protein</topology>
    </subcellularLocation>
    <subcellularLocation>
        <location evidence="1">Membrane</location>
        <topology evidence="1">Multi-pass membrane protein</topology>
    </subcellularLocation>
</comment>
<dbReference type="GO" id="GO:0000139">
    <property type="term" value="C:Golgi membrane"/>
    <property type="evidence" value="ECO:0007669"/>
    <property type="project" value="UniProtKB-SubCell"/>
</dbReference>
<sequence>MADPNFRNHDGYTSLSPSSAPGSVPAVADTDATHLPSQEGNLQTFPPINVHSKLLGPHPPSHEAEGSRQGSVNEAQGVFPQFLRVATYRPYFNVDTEEVSQRICYSLLLNGGKFISTVNHNPDLYGPFWICTTLIFVASAFGNLATYLSKHASWQFDIGKVTWAAGLFYAYTFLVPLLSYFFLKYINAALGLIQLCSLYGYSLFVFIPASVISLVPVEILRWVVIAGAGLVSAAFLATNIKVHLESNNWSFVVVMGVIILEACFALVFKILFFP</sequence>
<feature type="transmembrane region" description="Helical" evidence="6">
    <location>
        <begin position="249"/>
        <end position="272"/>
    </location>
</feature>